<keyword evidence="1" id="KW-1133">Transmembrane helix</keyword>
<evidence type="ECO:0000313" key="3">
    <source>
        <dbReference type="Proteomes" id="UP001497493"/>
    </source>
</evidence>
<evidence type="ECO:0008006" key="4">
    <source>
        <dbReference type="Google" id="ProtNLM"/>
    </source>
</evidence>
<evidence type="ECO:0000313" key="2">
    <source>
        <dbReference type="EMBL" id="CAL1239570.1"/>
    </source>
</evidence>
<keyword evidence="1" id="KW-0812">Transmembrane</keyword>
<protein>
    <recommendedName>
        <fullName evidence="4">DUF2970 domain-containing protein</fullName>
    </recommendedName>
</protein>
<dbReference type="EMBL" id="OZ026884">
    <property type="protein sequence ID" value="CAL1239570.1"/>
    <property type="molecule type" value="Genomic_DNA"/>
</dbReference>
<reference evidence="2 3" key="1">
    <citation type="submission" date="2024-04" db="EMBL/GenBank/DDBJ databases">
        <authorList>
            <person name="Cremers G."/>
        </authorList>
    </citation>
    <scope>NUCLEOTIDE SEQUENCE [LARGE SCALE GENOMIC DNA]</scope>
    <source>
        <strain evidence="2">MeCH1-AG</strain>
    </source>
</reference>
<dbReference type="Proteomes" id="UP001497493">
    <property type="component" value="Chromosome"/>
</dbReference>
<proteinExistence type="predicted"/>
<organism evidence="2 3">
    <name type="scientific">Candidatus Methylocalor cossyra</name>
    <dbReference type="NCBI Taxonomy" id="3108543"/>
    <lineage>
        <taxon>Bacteria</taxon>
        <taxon>Pseudomonadati</taxon>
        <taxon>Pseudomonadota</taxon>
        <taxon>Gammaproteobacteria</taxon>
        <taxon>Methylococcales</taxon>
        <taxon>Methylococcaceae</taxon>
        <taxon>Candidatus Methylocalor</taxon>
    </lineage>
</organism>
<dbReference type="InterPro" id="IPR021344">
    <property type="entry name" value="DUF2970"/>
</dbReference>
<evidence type="ECO:0000256" key="1">
    <source>
        <dbReference type="SAM" id="Phobius"/>
    </source>
</evidence>
<accession>A0ABM9NG58</accession>
<dbReference type="Pfam" id="PF11174">
    <property type="entry name" value="DUF2970"/>
    <property type="match status" value="1"/>
</dbReference>
<keyword evidence="1" id="KW-0472">Membrane</keyword>
<feature type="transmembrane region" description="Helical" evidence="1">
    <location>
        <begin position="40"/>
        <end position="66"/>
    </location>
</feature>
<sequence>MPEPQRSKPTLAQVIASVLAAAFGVQSTANRERDFRSGSATAYIVVGVIFTVLFVVVLMLVVHWAIRAAGS</sequence>
<name>A0ABM9NG58_9GAMM</name>
<keyword evidence="3" id="KW-1185">Reference proteome</keyword>
<gene>
    <name evidence="2" type="ORF">MECH1_V1_0794</name>
</gene>
<dbReference type="RefSeq" id="WP_348759114.1">
    <property type="nucleotide sequence ID" value="NZ_OZ026884.1"/>
</dbReference>